<dbReference type="EC" id="1.-.-.-" evidence="3"/>
<protein>
    <submittedName>
        <fullName evidence="3">FAD-binding oxidoreductase</fullName>
        <ecNumber evidence="3">1.-.-.-</ecNumber>
    </submittedName>
</protein>
<dbReference type="InterPro" id="IPR036188">
    <property type="entry name" value="FAD/NAD-bd_sf"/>
</dbReference>
<reference evidence="3 4" key="1">
    <citation type="submission" date="2024-07" db="EMBL/GenBank/DDBJ databases">
        <authorList>
            <person name="Kang M."/>
        </authorList>
    </citation>
    <scope>NUCLEOTIDE SEQUENCE [LARGE SCALE GENOMIC DNA]</scope>
    <source>
        <strain evidence="3 4">DFM31</strain>
    </source>
</reference>
<feature type="domain" description="FAD dependent oxidoreductase" evidence="2">
    <location>
        <begin position="38"/>
        <end position="388"/>
    </location>
</feature>
<dbReference type="Gene3D" id="3.30.9.10">
    <property type="entry name" value="D-Amino Acid Oxidase, subunit A, domain 2"/>
    <property type="match status" value="1"/>
</dbReference>
<dbReference type="InterPro" id="IPR006076">
    <property type="entry name" value="FAD-dep_OxRdtase"/>
</dbReference>
<proteinExistence type="predicted"/>
<name>A0ABV3L4M8_9RHOB</name>
<sequence length="434" mass="47409">MNLLHENDRPGAYPDSWYAATSGPIGPFPALTGEVRTDICVIGGGYTGLSAALHLARRGFDVRLLEAQRIGFGASGRNGGQVGSGQRVDQPGLEKLMGDADARLLWDMGEDAKALVRSLIDDLKIDCNWRDGVAHVYHQRVGWQHACTEAEHLRRSYGHDKLEILGPREVEAETGSQLFRGGVIDWSAGHLHPLRFAIGLGRAAQHLGVKLHEQSEVTELDPGEQVVVRTAQGSVRARQVILACNGYLGKLSPTVARRVMPINNFIVATEPLGEIAPEILPRDIAVADSRFVVNYWRRGSDGRLLFGGGESYGYRFPRDIAALVRKPMLEIYPQLADARITYAWGGTLAITRSRLPHFHRPERNVLSASGYSGHGVALATLAGQILAETVAGTEERFDLMARLPTPAFPGGTAMRSPLLALAMTWFSLRDRLGF</sequence>
<evidence type="ECO:0000259" key="2">
    <source>
        <dbReference type="Pfam" id="PF01266"/>
    </source>
</evidence>
<gene>
    <name evidence="3" type="ORF">AB0T83_06820</name>
</gene>
<evidence type="ECO:0000256" key="1">
    <source>
        <dbReference type="ARBA" id="ARBA00023002"/>
    </source>
</evidence>
<dbReference type="EMBL" id="JBFBVU010000006">
    <property type="protein sequence ID" value="MEV8466492.1"/>
    <property type="molecule type" value="Genomic_DNA"/>
</dbReference>
<evidence type="ECO:0000313" key="3">
    <source>
        <dbReference type="EMBL" id="MEV8466492.1"/>
    </source>
</evidence>
<evidence type="ECO:0000313" key="4">
    <source>
        <dbReference type="Proteomes" id="UP001553161"/>
    </source>
</evidence>
<accession>A0ABV3L4M8</accession>
<dbReference type="Pfam" id="PF01266">
    <property type="entry name" value="DAO"/>
    <property type="match status" value="1"/>
</dbReference>
<dbReference type="GO" id="GO:0016491">
    <property type="term" value="F:oxidoreductase activity"/>
    <property type="evidence" value="ECO:0007669"/>
    <property type="project" value="UniProtKB-KW"/>
</dbReference>
<dbReference type="PANTHER" id="PTHR13847">
    <property type="entry name" value="SARCOSINE DEHYDROGENASE-RELATED"/>
    <property type="match status" value="1"/>
</dbReference>
<comment type="caution">
    <text evidence="3">The sequence shown here is derived from an EMBL/GenBank/DDBJ whole genome shotgun (WGS) entry which is preliminary data.</text>
</comment>
<dbReference type="SUPFAM" id="SSF51905">
    <property type="entry name" value="FAD/NAD(P)-binding domain"/>
    <property type="match status" value="1"/>
</dbReference>
<organism evidence="3 4">
    <name type="scientific">Meridianimarinicoccus marinus</name>
    <dbReference type="NCBI Taxonomy" id="3231483"/>
    <lineage>
        <taxon>Bacteria</taxon>
        <taxon>Pseudomonadati</taxon>
        <taxon>Pseudomonadota</taxon>
        <taxon>Alphaproteobacteria</taxon>
        <taxon>Rhodobacterales</taxon>
        <taxon>Paracoccaceae</taxon>
        <taxon>Meridianimarinicoccus</taxon>
    </lineage>
</organism>
<dbReference type="Proteomes" id="UP001553161">
    <property type="component" value="Unassembled WGS sequence"/>
</dbReference>
<keyword evidence="4" id="KW-1185">Reference proteome</keyword>
<keyword evidence="1 3" id="KW-0560">Oxidoreductase</keyword>
<dbReference type="PANTHER" id="PTHR13847:SF281">
    <property type="entry name" value="FAD DEPENDENT OXIDOREDUCTASE DOMAIN-CONTAINING PROTEIN"/>
    <property type="match status" value="1"/>
</dbReference>
<dbReference type="RefSeq" id="WP_366192291.1">
    <property type="nucleotide sequence ID" value="NZ_JBFBVU010000006.1"/>
</dbReference>
<dbReference type="Gene3D" id="3.50.50.60">
    <property type="entry name" value="FAD/NAD(P)-binding domain"/>
    <property type="match status" value="1"/>
</dbReference>